<evidence type="ECO:0000256" key="4">
    <source>
        <dbReference type="ARBA" id="ARBA00022692"/>
    </source>
</evidence>
<evidence type="ECO:0000256" key="6">
    <source>
        <dbReference type="ARBA" id="ARBA00022792"/>
    </source>
</evidence>
<evidence type="ECO:0000313" key="14">
    <source>
        <dbReference type="Proteomes" id="UP001159363"/>
    </source>
</evidence>
<comment type="similarity">
    <text evidence="2 11">Belongs to the mitochondrial carrier (TC 2.A.29) family.</text>
</comment>
<evidence type="ECO:0000256" key="8">
    <source>
        <dbReference type="ARBA" id="ARBA00023128"/>
    </source>
</evidence>
<keyword evidence="4 10" id="KW-0812">Transmembrane</keyword>
<feature type="transmembrane region" description="Helical" evidence="12">
    <location>
        <begin position="12"/>
        <end position="34"/>
    </location>
</feature>
<evidence type="ECO:0000256" key="7">
    <source>
        <dbReference type="ARBA" id="ARBA00022989"/>
    </source>
</evidence>
<evidence type="ECO:0000256" key="5">
    <source>
        <dbReference type="ARBA" id="ARBA00022737"/>
    </source>
</evidence>
<evidence type="ECO:0000256" key="1">
    <source>
        <dbReference type="ARBA" id="ARBA00004448"/>
    </source>
</evidence>
<keyword evidence="8" id="KW-0496">Mitochondrion</keyword>
<dbReference type="Gene3D" id="1.50.40.10">
    <property type="entry name" value="Mitochondrial carrier domain"/>
    <property type="match status" value="1"/>
</dbReference>
<dbReference type="Proteomes" id="UP001159363">
    <property type="component" value="Chromosome 3"/>
</dbReference>
<feature type="repeat" description="Solcar" evidence="10">
    <location>
        <begin position="1"/>
        <end position="42"/>
    </location>
</feature>
<keyword evidence="9 10" id="KW-0472">Membrane</keyword>
<sequence length="100" mass="10985">MLMKIVRTEGVWSLWSGLSPTLVLSVPAMVVYFVTYENLRLAFSDACGGEQPVWVPAVAGSLSRTWAVTLVSPLELIRTKMQSKKMSYLGEWSPCAASMA</sequence>
<evidence type="ECO:0000256" key="9">
    <source>
        <dbReference type="ARBA" id="ARBA00023136"/>
    </source>
</evidence>
<name>A0ABQ9I4E1_9NEOP</name>
<accession>A0ABQ9I4E1</accession>
<evidence type="ECO:0008006" key="15">
    <source>
        <dbReference type="Google" id="ProtNLM"/>
    </source>
</evidence>
<evidence type="ECO:0000256" key="11">
    <source>
        <dbReference type="RuleBase" id="RU000488"/>
    </source>
</evidence>
<proteinExistence type="inferred from homology"/>
<dbReference type="PANTHER" id="PTHR45760">
    <property type="entry name" value="FI19922P1-RELATED"/>
    <property type="match status" value="1"/>
</dbReference>
<dbReference type="PROSITE" id="PS50920">
    <property type="entry name" value="SOLCAR"/>
    <property type="match status" value="1"/>
</dbReference>
<keyword evidence="3 11" id="KW-0813">Transport</keyword>
<dbReference type="PANTHER" id="PTHR45760:SF2">
    <property type="entry name" value="FI19922P1-RELATED"/>
    <property type="match status" value="1"/>
</dbReference>
<dbReference type="InterPro" id="IPR018108">
    <property type="entry name" value="MCP_transmembrane"/>
</dbReference>
<evidence type="ECO:0000256" key="2">
    <source>
        <dbReference type="ARBA" id="ARBA00006375"/>
    </source>
</evidence>
<keyword evidence="5" id="KW-0677">Repeat</keyword>
<dbReference type="SUPFAM" id="SSF103506">
    <property type="entry name" value="Mitochondrial carrier"/>
    <property type="match status" value="1"/>
</dbReference>
<evidence type="ECO:0000256" key="10">
    <source>
        <dbReference type="PROSITE-ProRule" id="PRU00282"/>
    </source>
</evidence>
<dbReference type="EMBL" id="JARBHB010000003">
    <property type="protein sequence ID" value="KAJ8891367.1"/>
    <property type="molecule type" value="Genomic_DNA"/>
</dbReference>
<reference evidence="13 14" key="1">
    <citation type="submission" date="2023-02" db="EMBL/GenBank/DDBJ databases">
        <title>LHISI_Scaffold_Assembly.</title>
        <authorList>
            <person name="Stuart O.P."/>
            <person name="Cleave R."/>
            <person name="Magrath M.J.L."/>
            <person name="Mikheyev A.S."/>
        </authorList>
    </citation>
    <scope>NUCLEOTIDE SEQUENCE [LARGE SCALE GENOMIC DNA]</scope>
    <source>
        <strain evidence="13">Daus_M_001</strain>
        <tissue evidence="13">Leg muscle</tissue>
    </source>
</reference>
<evidence type="ECO:0000256" key="3">
    <source>
        <dbReference type="ARBA" id="ARBA00022448"/>
    </source>
</evidence>
<protein>
    <recommendedName>
        <fullName evidence="15">Solute carrier family 25 member 40</fullName>
    </recommendedName>
</protein>
<dbReference type="InterPro" id="IPR045315">
    <property type="entry name" value="Mtm1-like"/>
</dbReference>
<organism evidence="13 14">
    <name type="scientific">Dryococelus australis</name>
    <dbReference type="NCBI Taxonomy" id="614101"/>
    <lineage>
        <taxon>Eukaryota</taxon>
        <taxon>Metazoa</taxon>
        <taxon>Ecdysozoa</taxon>
        <taxon>Arthropoda</taxon>
        <taxon>Hexapoda</taxon>
        <taxon>Insecta</taxon>
        <taxon>Pterygota</taxon>
        <taxon>Neoptera</taxon>
        <taxon>Polyneoptera</taxon>
        <taxon>Phasmatodea</taxon>
        <taxon>Verophasmatodea</taxon>
        <taxon>Anareolatae</taxon>
        <taxon>Phasmatidae</taxon>
        <taxon>Eurycanthinae</taxon>
        <taxon>Dryococelus</taxon>
    </lineage>
</organism>
<dbReference type="InterPro" id="IPR023395">
    <property type="entry name" value="MCP_dom_sf"/>
</dbReference>
<gene>
    <name evidence="13" type="ORF">PR048_010883</name>
</gene>
<comment type="caution">
    <text evidence="13">The sequence shown here is derived from an EMBL/GenBank/DDBJ whole genome shotgun (WGS) entry which is preliminary data.</text>
</comment>
<keyword evidence="7 12" id="KW-1133">Transmembrane helix</keyword>
<evidence type="ECO:0000313" key="13">
    <source>
        <dbReference type="EMBL" id="KAJ8891367.1"/>
    </source>
</evidence>
<dbReference type="Pfam" id="PF00153">
    <property type="entry name" value="Mito_carr"/>
    <property type="match status" value="2"/>
</dbReference>
<keyword evidence="14" id="KW-1185">Reference proteome</keyword>
<comment type="subcellular location">
    <subcellularLocation>
        <location evidence="1">Mitochondrion inner membrane</location>
        <topology evidence="1">Multi-pass membrane protein</topology>
    </subcellularLocation>
</comment>
<keyword evidence="6" id="KW-0999">Mitochondrion inner membrane</keyword>
<evidence type="ECO:0000256" key="12">
    <source>
        <dbReference type="SAM" id="Phobius"/>
    </source>
</evidence>